<feature type="transmembrane region" description="Helical" evidence="6">
    <location>
        <begin position="585"/>
        <end position="605"/>
    </location>
</feature>
<keyword evidence="5 6" id="KW-0472">Membrane</keyword>
<dbReference type="PANTHER" id="PTHR31566:SF0">
    <property type="entry name" value="CYTOCHROME C BIOGENESIS PROTEIN CCS1, CHLOROPLASTIC"/>
    <property type="match status" value="1"/>
</dbReference>
<evidence type="ECO:0000256" key="1">
    <source>
        <dbReference type="ARBA" id="ARBA00004141"/>
    </source>
</evidence>
<feature type="transmembrane region" description="Helical" evidence="6">
    <location>
        <begin position="159"/>
        <end position="177"/>
    </location>
</feature>
<keyword evidence="9" id="KW-1185">Reference proteome</keyword>
<dbReference type="RefSeq" id="WP_259053314.1">
    <property type="nucleotide sequence ID" value="NZ_JANUCT010000001.1"/>
</dbReference>
<dbReference type="Pfam" id="PF05140">
    <property type="entry name" value="ResB"/>
    <property type="match status" value="1"/>
</dbReference>
<keyword evidence="3" id="KW-0201">Cytochrome c-type biogenesis</keyword>
<comment type="subcellular location">
    <subcellularLocation>
        <location evidence="1">Membrane</location>
        <topology evidence="1">Multi-pass membrane protein</topology>
    </subcellularLocation>
</comment>
<name>A0AAE3L4P0_9GAMM</name>
<dbReference type="Proteomes" id="UP001204445">
    <property type="component" value="Unassembled WGS sequence"/>
</dbReference>
<organism evidence="8 9">
    <name type="scientific">Methylohalomonas lacus</name>
    <dbReference type="NCBI Taxonomy" id="398773"/>
    <lineage>
        <taxon>Bacteria</taxon>
        <taxon>Pseudomonadati</taxon>
        <taxon>Pseudomonadota</taxon>
        <taxon>Gammaproteobacteria</taxon>
        <taxon>Methylohalomonadales</taxon>
        <taxon>Methylohalomonadaceae</taxon>
        <taxon>Methylohalomonas</taxon>
    </lineage>
</organism>
<dbReference type="PANTHER" id="PTHR31566">
    <property type="entry name" value="CYTOCHROME C BIOGENESIS PROTEIN CCS1, CHLOROPLASTIC"/>
    <property type="match status" value="1"/>
</dbReference>
<dbReference type="GO" id="GO:0016020">
    <property type="term" value="C:membrane"/>
    <property type="evidence" value="ECO:0007669"/>
    <property type="project" value="UniProtKB-SubCell"/>
</dbReference>
<gene>
    <name evidence="8" type="ORF">J2T55_000044</name>
</gene>
<feature type="transmembrane region" description="Helical" evidence="6">
    <location>
        <begin position="65"/>
        <end position="84"/>
    </location>
</feature>
<proteinExistence type="predicted"/>
<evidence type="ECO:0000256" key="2">
    <source>
        <dbReference type="ARBA" id="ARBA00022692"/>
    </source>
</evidence>
<dbReference type="GO" id="GO:0017004">
    <property type="term" value="P:cytochrome complex assembly"/>
    <property type="evidence" value="ECO:0007669"/>
    <property type="project" value="UniProtKB-KW"/>
</dbReference>
<evidence type="ECO:0000259" key="7">
    <source>
        <dbReference type="Pfam" id="PF05140"/>
    </source>
</evidence>
<reference evidence="8" key="1">
    <citation type="submission" date="2022-08" db="EMBL/GenBank/DDBJ databases">
        <title>Genomic Encyclopedia of Type Strains, Phase III (KMG-III): the genomes of soil and plant-associated and newly described type strains.</title>
        <authorList>
            <person name="Whitman W."/>
        </authorList>
    </citation>
    <scope>NUCLEOTIDE SEQUENCE</scope>
    <source>
        <strain evidence="8">HMT 1</strain>
    </source>
</reference>
<dbReference type="AlphaFoldDB" id="A0AAE3L4P0"/>
<evidence type="ECO:0000256" key="4">
    <source>
        <dbReference type="ARBA" id="ARBA00022989"/>
    </source>
</evidence>
<sequence length="656" mass="73398">MSSRLLRFLGSMPLAVTLLSAVAIASVIGTLLQQNQPYQDYLIKFGPFWHQVYLSLGLYDVYSSLWFLLLLAFLVASTSVCLLLNGPAIVASASDYREHLHSKILAHMPEHQQWRVFAPLSLVQGQLQQLLQQYGYRLRSRADGERVLIAAKKGSANRFGYICAHLAVVVICIGGLLDGNIPMKWQSLFGSLAIETRDLPASQVPAASRLDTDNSAFRANISIPEGSAADFAFINVGRGYVLQELPFQIRLKDFRIEHYSTGQPKSFQSDLVLRDPERDTTLEKTISVNEPLRYRGFNIYQASFEDGGSKLDLTLRPLIEPAANPEALDVSVRVNDSVKVTAPDSSELKLEIEDFRAYNINRTAASVERGQDFRDDGPSFQFKLRRVDGSAREYRNYMRPVTLEGRDYLLSGTRGSQAEPFRYLYIPVDAAGSADTFFEMLHLLHDDDRLAQVIRDRAGQRPSEDERELTQQLTGATLTILKLFRDGGYGAIAEHMDTSVPEDQRQFASEAYIKLLHGGLRSLYLEVLDQSADSGLSESQSLFLDDAISALAGVPNYGAPFYIALNDYEQRQASGLLIARSPGKLLVYPGFALLLAGIFLLFYIAQRRVWIELREADDGRVQVDIAGESNRLQDEFRQEFEQLASQARQAPEQASR</sequence>
<evidence type="ECO:0000256" key="5">
    <source>
        <dbReference type="ARBA" id="ARBA00023136"/>
    </source>
</evidence>
<evidence type="ECO:0000256" key="6">
    <source>
        <dbReference type="SAM" id="Phobius"/>
    </source>
</evidence>
<accession>A0AAE3L4P0</accession>
<evidence type="ECO:0000256" key="3">
    <source>
        <dbReference type="ARBA" id="ARBA00022748"/>
    </source>
</evidence>
<dbReference type="EMBL" id="JANUCT010000001">
    <property type="protein sequence ID" value="MCS3902052.1"/>
    <property type="molecule type" value="Genomic_DNA"/>
</dbReference>
<evidence type="ECO:0000313" key="8">
    <source>
        <dbReference type="EMBL" id="MCS3902052.1"/>
    </source>
</evidence>
<comment type="caution">
    <text evidence="8">The sequence shown here is derived from an EMBL/GenBank/DDBJ whole genome shotgun (WGS) entry which is preliminary data.</text>
</comment>
<evidence type="ECO:0000313" key="9">
    <source>
        <dbReference type="Proteomes" id="UP001204445"/>
    </source>
</evidence>
<dbReference type="InterPro" id="IPR007816">
    <property type="entry name" value="ResB-like_domain"/>
</dbReference>
<dbReference type="InterPro" id="IPR023494">
    <property type="entry name" value="Cyt_c_bgen_Ccs1/CcsB/ResB"/>
</dbReference>
<protein>
    <submittedName>
        <fullName evidence="8">Cytochrome c biogenesis protein</fullName>
    </submittedName>
</protein>
<keyword evidence="4 6" id="KW-1133">Transmembrane helix</keyword>
<feature type="domain" description="ResB-like" evidence="7">
    <location>
        <begin position="12"/>
        <end position="641"/>
    </location>
</feature>
<keyword evidence="2 6" id="KW-0812">Transmembrane</keyword>